<evidence type="ECO:0000313" key="2">
    <source>
        <dbReference type="Proteomes" id="UP000198656"/>
    </source>
</evidence>
<dbReference type="AlphaFoldDB" id="A0A1G8CDP3"/>
<reference evidence="2" key="1">
    <citation type="submission" date="2016-10" db="EMBL/GenBank/DDBJ databases">
        <authorList>
            <person name="Varghese N."/>
            <person name="Submissions S."/>
        </authorList>
    </citation>
    <scope>NUCLEOTIDE SEQUENCE [LARGE SCALE GENOMIC DNA]</scope>
    <source>
        <strain evidence="2">DSM 8344</strain>
    </source>
</reference>
<dbReference type="Proteomes" id="UP000198656">
    <property type="component" value="Unassembled WGS sequence"/>
</dbReference>
<dbReference type="RefSeq" id="WP_092333699.1">
    <property type="nucleotide sequence ID" value="NZ_FNCP01000013.1"/>
</dbReference>
<protein>
    <submittedName>
        <fullName evidence="1">Uncharacterized protein</fullName>
    </submittedName>
</protein>
<evidence type="ECO:0000313" key="1">
    <source>
        <dbReference type="EMBL" id="SDH43545.1"/>
    </source>
</evidence>
<sequence>MNDAIAEFLAEEISCQEFYDSIYDFTADQNIRSGEYEGNIFVIKKLDRLNFIIYKEFSYRKDGQREIYNAVSIFRKDLLTALNTHDIAQGFRVKGYGKESNDVITPF</sequence>
<accession>A0A1G8CDP3</accession>
<name>A0A1G8CDP3_9FIRM</name>
<keyword evidence="2" id="KW-1185">Reference proteome</keyword>
<proteinExistence type="predicted"/>
<gene>
    <name evidence="1" type="ORF">SAMN05443529_11371</name>
</gene>
<dbReference type="OrthoDB" id="2055332at2"/>
<dbReference type="EMBL" id="FNCP01000013">
    <property type="protein sequence ID" value="SDH43545.1"/>
    <property type="molecule type" value="Genomic_DNA"/>
</dbReference>
<organism evidence="1 2">
    <name type="scientific">Desulfosporosinus hippei DSM 8344</name>
    <dbReference type="NCBI Taxonomy" id="1121419"/>
    <lineage>
        <taxon>Bacteria</taxon>
        <taxon>Bacillati</taxon>
        <taxon>Bacillota</taxon>
        <taxon>Clostridia</taxon>
        <taxon>Eubacteriales</taxon>
        <taxon>Desulfitobacteriaceae</taxon>
        <taxon>Desulfosporosinus</taxon>
    </lineage>
</organism>
<dbReference type="STRING" id="1121419.SAMN05443529_11371"/>